<accession>A0ABQ4K9N8</accession>
<dbReference type="RefSeq" id="WP_018706806.1">
    <property type="nucleotide sequence ID" value="NZ_BOQT01000011.1"/>
</dbReference>
<organism evidence="1 2">
    <name type="scientific">Siminovitchia fordii</name>
    <dbReference type="NCBI Taxonomy" id="254759"/>
    <lineage>
        <taxon>Bacteria</taxon>
        <taxon>Bacillati</taxon>
        <taxon>Bacillota</taxon>
        <taxon>Bacilli</taxon>
        <taxon>Bacillales</taxon>
        <taxon>Bacillaceae</taxon>
        <taxon>Siminovitchia</taxon>
    </lineage>
</organism>
<dbReference type="EMBL" id="BOQT01000011">
    <property type="protein sequence ID" value="GIN21932.1"/>
    <property type="molecule type" value="Genomic_DNA"/>
</dbReference>
<protein>
    <submittedName>
        <fullName evidence="1">Uncharacterized protein</fullName>
    </submittedName>
</protein>
<evidence type="ECO:0000313" key="2">
    <source>
        <dbReference type="Proteomes" id="UP000680279"/>
    </source>
</evidence>
<keyword evidence="2" id="KW-1185">Reference proteome</keyword>
<evidence type="ECO:0000313" key="1">
    <source>
        <dbReference type="EMBL" id="GIN21932.1"/>
    </source>
</evidence>
<reference evidence="1 2" key="1">
    <citation type="submission" date="2021-03" db="EMBL/GenBank/DDBJ databases">
        <title>Antimicrobial resistance genes in bacteria isolated from Japanese honey, and their potential for conferring macrolide and lincosamide resistance in the American foulbrood pathogen Paenibacillus larvae.</title>
        <authorList>
            <person name="Okamoto M."/>
            <person name="Kumagai M."/>
            <person name="Kanamori H."/>
            <person name="Takamatsu D."/>
        </authorList>
    </citation>
    <scope>NUCLEOTIDE SEQUENCE [LARGE SCALE GENOMIC DNA]</scope>
    <source>
        <strain evidence="1 2">J1TS3</strain>
    </source>
</reference>
<proteinExistence type="predicted"/>
<name>A0ABQ4K9N8_9BACI</name>
<dbReference type="Proteomes" id="UP000680279">
    <property type="component" value="Unassembled WGS sequence"/>
</dbReference>
<gene>
    <name evidence="1" type="ORF">J1TS3_30660</name>
</gene>
<sequence length="52" mass="6061">MNIDVAQFNAIILESKLELTMMLMALKDGENIEHRMIRLIETLEELPYSNKP</sequence>
<comment type="caution">
    <text evidence="1">The sequence shown here is derived from an EMBL/GenBank/DDBJ whole genome shotgun (WGS) entry which is preliminary data.</text>
</comment>